<sequence>MIDYLKKNHLSVLIVAFLVASSFLGNRGMGLETKDVERIVEKVVSLGAINRSSTTISNPHTFTQGITLSNNDNGSGNALTVTGTTTIAKSPDGFVAYASFTTATGTAKAVYTNPSNDMVCDGRSAYVQAIGTTFAPSLVFSLGTSTSATGYSTNLIASTTVATTTNYFAATTYTSPFRLKSGESIVGALSDITNSEASSTYYSNWTIQAGVHCWTMGL</sequence>
<name>A0A0G1PWG4_9BACT</name>
<evidence type="ECO:0000313" key="1">
    <source>
        <dbReference type="EMBL" id="KKU09803.1"/>
    </source>
</evidence>
<organism evidence="1 2">
    <name type="scientific">Candidatus Woesebacteria bacterium GW2011_GWB1_45_5</name>
    <dbReference type="NCBI Taxonomy" id="1618581"/>
    <lineage>
        <taxon>Bacteria</taxon>
        <taxon>Candidatus Woeseibacteriota</taxon>
    </lineage>
</organism>
<accession>A0A0G1PWG4</accession>
<dbReference type="AlphaFoldDB" id="A0A0G1PWG4"/>
<gene>
    <name evidence="1" type="ORF">UX13_C0030G0005</name>
</gene>
<comment type="caution">
    <text evidence="1">The sequence shown here is derived from an EMBL/GenBank/DDBJ whole genome shotgun (WGS) entry which is preliminary data.</text>
</comment>
<dbReference type="EMBL" id="LCLA01000030">
    <property type="protein sequence ID" value="KKU09803.1"/>
    <property type="molecule type" value="Genomic_DNA"/>
</dbReference>
<proteinExistence type="predicted"/>
<reference evidence="1 2" key="1">
    <citation type="journal article" date="2015" name="Nature">
        <title>rRNA introns, odd ribosomes, and small enigmatic genomes across a large radiation of phyla.</title>
        <authorList>
            <person name="Brown C.T."/>
            <person name="Hug L.A."/>
            <person name="Thomas B.C."/>
            <person name="Sharon I."/>
            <person name="Castelle C.J."/>
            <person name="Singh A."/>
            <person name="Wilkins M.J."/>
            <person name="Williams K.H."/>
            <person name="Banfield J.F."/>
        </authorList>
    </citation>
    <scope>NUCLEOTIDE SEQUENCE [LARGE SCALE GENOMIC DNA]</scope>
</reference>
<dbReference type="Proteomes" id="UP000034329">
    <property type="component" value="Unassembled WGS sequence"/>
</dbReference>
<evidence type="ECO:0000313" key="2">
    <source>
        <dbReference type="Proteomes" id="UP000034329"/>
    </source>
</evidence>
<protein>
    <submittedName>
        <fullName evidence="1">Uncharacterized protein</fullName>
    </submittedName>
</protein>